<reference evidence="1 2" key="1">
    <citation type="journal article" date="2019" name="bioRxiv">
        <title>Genomics, evolutionary history and diagnostics of the Alternaria alternata species group including apple and Asian pear pathotypes.</title>
        <authorList>
            <person name="Armitage A.D."/>
            <person name="Cockerton H.M."/>
            <person name="Sreenivasaprasad S."/>
            <person name="Woodhall J.W."/>
            <person name="Lane C.R."/>
            <person name="Harrison R.J."/>
            <person name="Clarkson J.P."/>
        </authorList>
    </citation>
    <scope>NUCLEOTIDE SEQUENCE [LARGE SCALE GENOMIC DNA]</scope>
    <source>
        <strain evidence="1 2">FERA 650</strain>
    </source>
</reference>
<protein>
    <submittedName>
        <fullName evidence="1">Uncharacterized protein</fullName>
    </submittedName>
</protein>
<keyword evidence="2" id="KW-1185">Reference proteome</keyword>
<evidence type="ECO:0000313" key="1">
    <source>
        <dbReference type="EMBL" id="KAB2108171.1"/>
    </source>
</evidence>
<sequence length="43" mass="4698">MLFVLSVAFLVAVASQLYFAAMSKVKYSKICSYIPKGVTVPPE</sequence>
<name>A0ACB6FUP1_9PLEO</name>
<dbReference type="EMBL" id="PDWZ02000003">
    <property type="protein sequence ID" value="KAB2108171.1"/>
    <property type="molecule type" value="Genomic_DNA"/>
</dbReference>
<proteinExistence type="predicted"/>
<comment type="caution">
    <text evidence="1">The sequence shown here is derived from an EMBL/GenBank/DDBJ whole genome shotgun (WGS) entry which is preliminary data.</text>
</comment>
<evidence type="ECO:0000313" key="2">
    <source>
        <dbReference type="Proteomes" id="UP000293547"/>
    </source>
</evidence>
<dbReference type="Proteomes" id="UP000293547">
    <property type="component" value="Unassembled WGS sequence"/>
</dbReference>
<gene>
    <name evidence="1" type="ORF">AG0111_0g4444</name>
</gene>
<accession>A0ACB6FUP1</accession>
<organism evidence="1 2">
    <name type="scientific">Alternaria gaisen</name>
    <dbReference type="NCBI Taxonomy" id="167740"/>
    <lineage>
        <taxon>Eukaryota</taxon>
        <taxon>Fungi</taxon>
        <taxon>Dikarya</taxon>
        <taxon>Ascomycota</taxon>
        <taxon>Pezizomycotina</taxon>
        <taxon>Dothideomycetes</taxon>
        <taxon>Pleosporomycetidae</taxon>
        <taxon>Pleosporales</taxon>
        <taxon>Pleosporineae</taxon>
        <taxon>Pleosporaceae</taxon>
        <taxon>Alternaria</taxon>
        <taxon>Alternaria sect. Alternaria</taxon>
    </lineage>
</organism>